<organism evidence="5 6">
    <name type="scientific">Olpidium bornovanus</name>
    <dbReference type="NCBI Taxonomy" id="278681"/>
    <lineage>
        <taxon>Eukaryota</taxon>
        <taxon>Fungi</taxon>
        <taxon>Fungi incertae sedis</taxon>
        <taxon>Olpidiomycota</taxon>
        <taxon>Olpidiomycotina</taxon>
        <taxon>Olpidiomycetes</taxon>
        <taxon>Olpidiales</taxon>
        <taxon>Olpidiaceae</taxon>
        <taxon>Olpidium</taxon>
    </lineage>
</organism>
<dbReference type="InterPro" id="IPR050611">
    <property type="entry name" value="ABCF"/>
</dbReference>
<dbReference type="Gene3D" id="3.40.50.300">
    <property type="entry name" value="P-loop containing nucleotide triphosphate hydrolases"/>
    <property type="match status" value="1"/>
</dbReference>
<dbReference type="GO" id="GO:0016887">
    <property type="term" value="F:ATP hydrolysis activity"/>
    <property type="evidence" value="ECO:0007669"/>
    <property type="project" value="InterPro"/>
</dbReference>
<dbReference type="Proteomes" id="UP000673691">
    <property type="component" value="Unassembled WGS sequence"/>
</dbReference>
<dbReference type="PROSITE" id="PS00211">
    <property type="entry name" value="ABC_TRANSPORTER_1"/>
    <property type="match status" value="1"/>
</dbReference>
<dbReference type="PANTHER" id="PTHR19211:SF129">
    <property type="entry name" value="ABC TRANSPORTER ATP-BINDING PROTEIN"/>
    <property type="match status" value="1"/>
</dbReference>
<dbReference type="PROSITE" id="PS50893">
    <property type="entry name" value="ABC_TRANSPORTER_2"/>
    <property type="match status" value="1"/>
</dbReference>
<dbReference type="AlphaFoldDB" id="A0A8H7ZNC3"/>
<sequence>MPGYHFKTRQDVIVQPPEKCSPWVIPEPAPLRHQGPLLRVENVSAGYVKGKPILRKVTMNVDQEARIGIVGANGEGKSTLVKVLVGQLSPESGTVQSHPAASVSYFSQDHVEELRSRPAGTTPVGLMLAKRPGAREGEARAHLSGYGLKGDAATAPLAGLSGGQLVRVAFALATFGDSAPHLLVLDEPTNHLDFLTAEALLEALRGFRGAVVVVSHDQHFLACAAKEVYLVQGGTARRLENGVAEYVEQLTKARVKKTKGKEGRAAGAILKR</sequence>
<evidence type="ECO:0000313" key="6">
    <source>
        <dbReference type="Proteomes" id="UP000673691"/>
    </source>
</evidence>
<comment type="caution">
    <text evidence="5">The sequence shown here is derived from an EMBL/GenBank/DDBJ whole genome shotgun (WGS) entry which is preliminary data.</text>
</comment>
<feature type="domain" description="ABC transporter" evidence="4">
    <location>
        <begin position="38"/>
        <end position="258"/>
    </location>
</feature>
<dbReference type="SUPFAM" id="SSF52540">
    <property type="entry name" value="P-loop containing nucleoside triphosphate hydrolases"/>
    <property type="match status" value="1"/>
</dbReference>
<evidence type="ECO:0000313" key="5">
    <source>
        <dbReference type="EMBL" id="KAG5456092.1"/>
    </source>
</evidence>
<dbReference type="EMBL" id="JAEFCI010012300">
    <property type="protein sequence ID" value="KAG5456092.1"/>
    <property type="molecule type" value="Genomic_DNA"/>
</dbReference>
<dbReference type="InterPro" id="IPR003439">
    <property type="entry name" value="ABC_transporter-like_ATP-bd"/>
</dbReference>
<evidence type="ECO:0000259" key="4">
    <source>
        <dbReference type="PROSITE" id="PS50893"/>
    </source>
</evidence>
<dbReference type="OrthoDB" id="2110130at2759"/>
<keyword evidence="1" id="KW-0677">Repeat</keyword>
<dbReference type="InterPro" id="IPR003593">
    <property type="entry name" value="AAA+_ATPase"/>
</dbReference>
<protein>
    <submittedName>
        <fullName evidence="5">P-loop containing nucleoside triphosphate hydrolase protein</fullName>
    </submittedName>
</protein>
<dbReference type="InterPro" id="IPR017871">
    <property type="entry name" value="ABC_transporter-like_CS"/>
</dbReference>
<gene>
    <name evidence="5" type="ORF">BJ554DRAFT_4265</name>
</gene>
<dbReference type="CDD" id="cd03221">
    <property type="entry name" value="ABCF_EF-3"/>
    <property type="match status" value="1"/>
</dbReference>
<dbReference type="SMART" id="SM00382">
    <property type="entry name" value="AAA"/>
    <property type="match status" value="1"/>
</dbReference>
<keyword evidence="6" id="KW-1185">Reference proteome</keyword>
<proteinExistence type="predicted"/>
<reference evidence="5 6" key="1">
    <citation type="journal article" name="Sci. Rep.">
        <title>Genome-scale phylogenetic analyses confirm Olpidium as the closest living zoosporic fungus to the non-flagellated, terrestrial fungi.</title>
        <authorList>
            <person name="Chang Y."/>
            <person name="Rochon D."/>
            <person name="Sekimoto S."/>
            <person name="Wang Y."/>
            <person name="Chovatia M."/>
            <person name="Sandor L."/>
            <person name="Salamov A."/>
            <person name="Grigoriev I.V."/>
            <person name="Stajich J.E."/>
            <person name="Spatafora J.W."/>
        </authorList>
    </citation>
    <scope>NUCLEOTIDE SEQUENCE [LARGE SCALE GENOMIC DNA]</scope>
    <source>
        <strain evidence="5">S191</strain>
    </source>
</reference>
<dbReference type="PANTHER" id="PTHR19211">
    <property type="entry name" value="ATP-BINDING TRANSPORT PROTEIN-RELATED"/>
    <property type="match status" value="1"/>
</dbReference>
<name>A0A8H7ZNC3_9FUNG</name>
<accession>A0A8H7ZNC3</accession>
<evidence type="ECO:0000256" key="2">
    <source>
        <dbReference type="ARBA" id="ARBA00022741"/>
    </source>
</evidence>
<evidence type="ECO:0000256" key="3">
    <source>
        <dbReference type="ARBA" id="ARBA00022840"/>
    </source>
</evidence>
<dbReference type="InterPro" id="IPR027417">
    <property type="entry name" value="P-loop_NTPase"/>
</dbReference>
<keyword evidence="3" id="KW-0067">ATP-binding</keyword>
<keyword evidence="2" id="KW-0547">Nucleotide-binding</keyword>
<dbReference type="GO" id="GO:0005524">
    <property type="term" value="F:ATP binding"/>
    <property type="evidence" value="ECO:0007669"/>
    <property type="project" value="UniProtKB-KW"/>
</dbReference>
<evidence type="ECO:0000256" key="1">
    <source>
        <dbReference type="ARBA" id="ARBA00022737"/>
    </source>
</evidence>
<dbReference type="Pfam" id="PF00005">
    <property type="entry name" value="ABC_tran"/>
    <property type="match status" value="1"/>
</dbReference>
<keyword evidence="5" id="KW-0378">Hydrolase</keyword>